<protein>
    <submittedName>
        <fullName evidence="2">Uncharacterized protein</fullName>
    </submittedName>
</protein>
<evidence type="ECO:0000256" key="1">
    <source>
        <dbReference type="SAM" id="MobiDB-lite"/>
    </source>
</evidence>
<proteinExistence type="predicted"/>
<reference evidence="2" key="2">
    <citation type="journal article" date="2015" name="Data Brief">
        <title>Shoot transcriptome of the giant reed, Arundo donax.</title>
        <authorList>
            <person name="Barrero R.A."/>
            <person name="Guerrero F.D."/>
            <person name="Moolhuijzen P."/>
            <person name="Goolsby J.A."/>
            <person name="Tidwell J."/>
            <person name="Bellgard S.E."/>
            <person name="Bellgard M.I."/>
        </authorList>
    </citation>
    <scope>NUCLEOTIDE SEQUENCE</scope>
    <source>
        <tissue evidence="2">Shoot tissue taken approximately 20 cm above the soil surface</tissue>
    </source>
</reference>
<dbReference type="EMBL" id="GBRH01197212">
    <property type="protein sequence ID" value="JAE00684.1"/>
    <property type="molecule type" value="Transcribed_RNA"/>
</dbReference>
<name>A0A0A9ENX5_ARUDO</name>
<accession>A0A0A9ENX5</accession>
<feature type="region of interest" description="Disordered" evidence="1">
    <location>
        <begin position="1"/>
        <end position="23"/>
    </location>
</feature>
<evidence type="ECO:0000313" key="2">
    <source>
        <dbReference type="EMBL" id="JAE00684.1"/>
    </source>
</evidence>
<dbReference type="AlphaFoldDB" id="A0A0A9ENX5"/>
<sequence length="23" mass="2307">MAMHAADLSVSSSIKRSAANMAG</sequence>
<organism evidence="2">
    <name type="scientific">Arundo donax</name>
    <name type="common">Giant reed</name>
    <name type="synonym">Donax arundinaceus</name>
    <dbReference type="NCBI Taxonomy" id="35708"/>
    <lineage>
        <taxon>Eukaryota</taxon>
        <taxon>Viridiplantae</taxon>
        <taxon>Streptophyta</taxon>
        <taxon>Embryophyta</taxon>
        <taxon>Tracheophyta</taxon>
        <taxon>Spermatophyta</taxon>
        <taxon>Magnoliopsida</taxon>
        <taxon>Liliopsida</taxon>
        <taxon>Poales</taxon>
        <taxon>Poaceae</taxon>
        <taxon>PACMAD clade</taxon>
        <taxon>Arundinoideae</taxon>
        <taxon>Arundineae</taxon>
        <taxon>Arundo</taxon>
    </lineage>
</organism>
<reference evidence="2" key="1">
    <citation type="submission" date="2014-09" db="EMBL/GenBank/DDBJ databases">
        <authorList>
            <person name="Magalhaes I.L.F."/>
            <person name="Oliveira U."/>
            <person name="Santos F.R."/>
            <person name="Vidigal T.H.D.A."/>
            <person name="Brescovit A.D."/>
            <person name="Santos A.J."/>
        </authorList>
    </citation>
    <scope>NUCLEOTIDE SEQUENCE</scope>
    <source>
        <tissue evidence="2">Shoot tissue taken approximately 20 cm above the soil surface</tissue>
    </source>
</reference>